<dbReference type="AlphaFoldDB" id="A0A895YMA0"/>
<feature type="region of interest" description="Disordered" evidence="1">
    <location>
        <begin position="57"/>
        <end position="143"/>
    </location>
</feature>
<name>A0A895YMA0_9ACTN</name>
<organism evidence="2 3">
    <name type="scientific">Natronosporangium hydrolyticum</name>
    <dbReference type="NCBI Taxonomy" id="2811111"/>
    <lineage>
        <taxon>Bacteria</taxon>
        <taxon>Bacillati</taxon>
        <taxon>Actinomycetota</taxon>
        <taxon>Actinomycetes</taxon>
        <taxon>Micromonosporales</taxon>
        <taxon>Micromonosporaceae</taxon>
        <taxon>Natronosporangium</taxon>
    </lineage>
</organism>
<evidence type="ECO:0000256" key="1">
    <source>
        <dbReference type="SAM" id="MobiDB-lite"/>
    </source>
</evidence>
<reference evidence="2" key="1">
    <citation type="submission" date="2021-02" db="EMBL/GenBank/DDBJ databases">
        <title>Natrosporangium hydrolyticum gen. nov., sp. nov, a haloalkaliphilic actinobacterium from a soda solonchak soil.</title>
        <authorList>
            <person name="Sorokin D.Y."/>
            <person name="Khijniak T.V."/>
            <person name="Zakharycheva A.P."/>
            <person name="Boueva O.V."/>
            <person name="Ariskina E.V."/>
            <person name="Hahnke R.L."/>
            <person name="Bunk B."/>
            <person name="Sproer C."/>
            <person name="Schumann P."/>
            <person name="Evtushenko L.I."/>
            <person name="Kublanov I.V."/>
        </authorList>
    </citation>
    <scope>NUCLEOTIDE SEQUENCE</scope>
    <source>
        <strain evidence="2">DSM 106523</strain>
    </source>
</reference>
<sequence length="302" mass="32475">MTDSPDAVADSPDDVPADDQTAARSAETDELWSELRVEPVKVALPGGDVGYTLRAYRPASELTPTEVPDAEVDEDDPFAARERARAQEEAELAEAAEAAALAGVVADSDTEPDDEAAESEELEADEEPEESDEEEAAAADEEELPVFLSHRGRLLLFRTPESLVSFITSDAPHDLAQLDTWPSVVKRVKAAHVAPTDDDTYELDLVVENLRGGHDAWDIPLLVSAGEFARDVGFALRLTPVITALSPGSPLDDLDEALRATAGGGFGSLFARRRLRRVGAQQASLGWRTVIGKIVAAVDWHD</sequence>
<feature type="compositionally biased region" description="Low complexity" evidence="1">
    <location>
        <begin position="1"/>
        <end position="10"/>
    </location>
</feature>
<evidence type="ECO:0000313" key="3">
    <source>
        <dbReference type="Proteomes" id="UP000662857"/>
    </source>
</evidence>
<proteinExistence type="predicted"/>
<protein>
    <submittedName>
        <fullName evidence="2">DNA primase</fullName>
    </submittedName>
</protein>
<feature type="compositionally biased region" description="Acidic residues" evidence="1">
    <location>
        <begin position="108"/>
        <end position="143"/>
    </location>
</feature>
<keyword evidence="3" id="KW-1185">Reference proteome</keyword>
<dbReference type="KEGG" id="nhy:JQS43_03750"/>
<accession>A0A895YMA0</accession>
<dbReference type="EMBL" id="CP070499">
    <property type="protein sequence ID" value="QSB17095.1"/>
    <property type="molecule type" value="Genomic_DNA"/>
</dbReference>
<feature type="compositionally biased region" description="Basic and acidic residues" evidence="1">
    <location>
        <begin position="78"/>
        <end position="88"/>
    </location>
</feature>
<dbReference type="Proteomes" id="UP000662857">
    <property type="component" value="Chromosome"/>
</dbReference>
<evidence type="ECO:0000313" key="2">
    <source>
        <dbReference type="EMBL" id="QSB17095.1"/>
    </source>
</evidence>
<feature type="region of interest" description="Disordered" evidence="1">
    <location>
        <begin position="1"/>
        <end position="30"/>
    </location>
</feature>
<gene>
    <name evidence="2" type="ORF">JQS43_03750</name>
</gene>
<feature type="compositionally biased region" description="Acidic residues" evidence="1">
    <location>
        <begin position="68"/>
        <end position="77"/>
    </location>
</feature>